<dbReference type="OrthoDB" id="9780518at2"/>
<dbReference type="InterPro" id="IPR050766">
    <property type="entry name" value="Bact_Lucif_Oxidored"/>
</dbReference>
<sequence length="334" mass="36864">MKLSILDQAPISQGRSAKEALEATIELAQLADKWGYNRYWVAEHHDLDGLASPAPDILLGIIGSQTKNIRIGSGAVLLPNYKPYHIAEKYNLLATLYPGRVDLGVGRAPGGSAETSIALAGNFLEKVRNYPELIDELIHFLKADFTEDHLFSKVSPTPVPSISPVPWVLGTSEKGALLAAEKGLPYVFGHFMSNENGPEIVQRYKENFAGENPQVFVTVSVICAETMEAAEELALSNLVWKVLQGKGEGKDGVPTIEEAKKYMFTGEEKDTMNKMKQNQIIGDPVQVRTKLENLQATYNIDEFMVVTITHSYEARKKSYELIADAFQVNDSSFT</sequence>
<dbReference type="GO" id="GO:0016705">
    <property type="term" value="F:oxidoreductase activity, acting on paired donors, with incorporation or reduction of molecular oxygen"/>
    <property type="evidence" value="ECO:0007669"/>
    <property type="project" value="InterPro"/>
</dbReference>
<evidence type="ECO:0000259" key="2">
    <source>
        <dbReference type="Pfam" id="PF00296"/>
    </source>
</evidence>
<keyword evidence="4" id="KW-1185">Reference proteome</keyword>
<evidence type="ECO:0000313" key="3">
    <source>
        <dbReference type="EMBL" id="RKQ15017.1"/>
    </source>
</evidence>
<dbReference type="Pfam" id="PF00296">
    <property type="entry name" value="Bac_luciferase"/>
    <property type="match status" value="1"/>
</dbReference>
<dbReference type="SUPFAM" id="SSF51679">
    <property type="entry name" value="Bacterial luciferase-like"/>
    <property type="match status" value="1"/>
</dbReference>
<reference evidence="3 4" key="1">
    <citation type="journal article" date="2015" name="Antonie Van Leeuwenhoek">
        <title>Oceanobacillus bengalensis sp. nov., a bacterium isolated from seawater of the Bay of Bengal.</title>
        <authorList>
            <person name="Yongchang O."/>
            <person name="Xiang W."/>
            <person name="Wang G."/>
        </authorList>
    </citation>
    <scope>NUCLEOTIDE SEQUENCE [LARGE SCALE GENOMIC DNA]</scope>
    <source>
        <strain evidence="3 4">MCCC 1K00260</strain>
    </source>
</reference>
<evidence type="ECO:0000256" key="1">
    <source>
        <dbReference type="ARBA" id="ARBA00007789"/>
    </source>
</evidence>
<dbReference type="PANTHER" id="PTHR30137:SF19">
    <property type="entry name" value="LUCIFERASE-LIKE MONOOXYGENASE"/>
    <property type="match status" value="1"/>
</dbReference>
<comment type="similarity">
    <text evidence="1">To bacterial alkanal monooxygenase alpha and beta chains.</text>
</comment>
<dbReference type="EMBL" id="RBZO01000016">
    <property type="protein sequence ID" value="RKQ15017.1"/>
    <property type="molecule type" value="Genomic_DNA"/>
</dbReference>
<dbReference type="Gene3D" id="3.20.20.30">
    <property type="entry name" value="Luciferase-like domain"/>
    <property type="match status" value="1"/>
</dbReference>
<accession>A0A494YXQ7</accession>
<gene>
    <name evidence="3" type="ORF">D8M05_11195</name>
</gene>
<dbReference type="InterPro" id="IPR011251">
    <property type="entry name" value="Luciferase-like_dom"/>
</dbReference>
<dbReference type="InterPro" id="IPR019949">
    <property type="entry name" value="CmoO-like"/>
</dbReference>
<dbReference type="AlphaFoldDB" id="A0A494YXQ7"/>
<name>A0A494YXQ7_9BACI</name>
<dbReference type="FunFam" id="3.20.20.30:FF:000002">
    <property type="entry name" value="LLM class flavin-dependent oxidoreductase"/>
    <property type="match status" value="1"/>
</dbReference>
<dbReference type="NCBIfam" id="TIGR03558">
    <property type="entry name" value="oxido_grp_1"/>
    <property type="match status" value="1"/>
</dbReference>
<evidence type="ECO:0000313" key="4">
    <source>
        <dbReference type="Proteomes" id="UP000281813"/>
    </source>
</evidence>
<comment type="caution">
    <text evidence="3">The sequence shown here is derived from an EMBL/GenBank/DDBJ whole genome shotgun (WGS) entry which is preliminary data.</text>
</comment>
<proteinExistence type="predicted"/>
<dbReference type="InterPro" id="IPR036661">
    <property type="entry name" value="Luciferase-like_sf"/>
</dbReference>
<dbReference type="RefSeq" id="WP_121131807.1">
    <property type="nucleotide sequence ID" value="NZ_JBHUFK010000014.1"/>
</dbReference>
<protein>
    <submittedName>
        <fullName evidence="3">LLM class flavin-dependent oxidoreductase</fullName>
    </submittedName>
</protein>
<organism evidence="3 4">
    <name type="scientific">Oceanobacillus bengalensis</name>
    <dbReference type="NCBI Taxonomy" id="1435466"/>
    <lineage>
        <taxon>Bacteria</taxon>
        <taxon>Bacillati</taxon>
        <taxon>Bacillota</taxon>
        <taxon>Bacilli</taxon>
        <taxon>Bacillales</taxon>
        <taxon>Bacillaceae</taxon>
        <taxon>Oceanobacillus</taxon>
    </lineage>
</organism>
<dbReference type="PANTHER" id="PTHR30137">
    <property type="entry name" value="LUCIFERASE-LIKE MONOOXYGENASE"/>
    <property type="match status" value="1"/>
</dbReference>
<dbReference type="Proteomes" id="UP000281813">
    <property type="component" value="Unassembled WGS sequence"/>
</dbReference>
<feature type="domain" description="Luciferase-like" evidence="2">
    <location>
        <begin position="1"/>
        <end position="296"/>
    </location>
</feature>
<dbReference type="GO" id="GO:0005829">
    <property type="term" value="C:cytosol"/>
    <property type="evidence" value="ECO:0007669"/>
    <property type="project" value="TreeGrafter"/>
</dbReference>